<feature type="transmembrane region" description="Helical" evidence="1">
    <location>
        <begin position="12"/>
        <end position="31"/>
    </location>
</feature>
<gene>
    <name evidence="2" type="primary">atp8</name>
</gene>
<accession>A0A3S8V099</accession>
<dbReference type="AlphaFoldDB" id="A0A3S8V099"/>
<proteinExistence type="predicted"/>
<evidence type="ECO:0000313" key="2">
    <source>
        <dbReference type="EMBL" id="AZL93093.1"/>
    </source>
</evidence>
<evidence type="ECO:0000256" key="1">
    <source>
        <dbReference type="SAM" id="Phobius"/>
    </source>
</evidence>
<organism evidence="2">
    <name type="scientific">Arge similis</name>
    <dbReference type="NCBI Taxonomy" id="621222"/>
    <lineage>
        <taxon>Eukaryota</taxon>
        <taxon>Metazoa</taxon>
        <taxon>Ecdysozoa</taxon>
        <taxon>Arthropoda</taxon>
        <taxon>Hexapoda</taxon>
        <taxon>Insecta</taxon>
        <taxon>Pterygota</taxon>
        <taxon>Neoptera</taxon>
        <taxon>Endopterygota</taxon>
        <taxon>Hymenoptera</taxon>
        <taxon>Tenthredinoidea</taxon>
        <taxon>Argidae</taxon>
        <taxon>Arge</taxon>
    </lineage>
</organism>
<sequence>MPQMFPMLWMNLYILFLILLFFFMIKFFYFFKPFKQVMFKNKLKMNMINMKW</sequence>
<protein>
    <submittedName>
        <fullName evidence="2">ATP synthase F0 subunit 8</fullName>
    </submittedName>
</protein>
<keyword evidence="1" id="KW-0472">Membrane</keyword>
<geneLocation type="mitochondrion" evidence="2"/>
<dbReference type="EMBL" id="MG923484">
    <property type="protein sequence ID" value="AZL93093.1"/>
    <property type="molecule type" value="Genomic_DNA"/>
</dbReference>
<keyword evidence="1" id="KW-0812">Transmembrane</keyword>
<keyword evidence="2" id="KW-0496">Mitochondrion</keyword>
<keyword evidence="1" id="KW-1133">Transmembrane helix</keyword>
<name>A0A3S8V099_9HYME</name>
<reference evidence="2" key="1">
    <citation type="journal article" date="2018" name="Mol. Phylogenet. Evol.">
        <title>Mitochondrial phylogenomics of the Hymenoptera.</title>
        <authorList>
            <person name="Tang P."/>
            <person name="Zhu J.C."/>
            <person name="Zheng B.Y."/>
            <person name="Wei S.J."/>
            <person name="Sharkey M."/>
            <person name="Chen X.X."/>
            <person name="Vogler A.P."/>
        </authorList>
    </citation>
    <scope>NUCLEOTIDE SEQUENCE</scope>
</reference>